<dbReference type="EMBL" id="JACHDE010000003">
    <property type="protein sequence ID" value="MBB5400673.1"/>
    <property type="molecule type" value="Genomic_DNA"/>
</dbReference>
<comment type="caution">
    <text evidence="1">The sequence shown here is derived from an EMBL/GenBank/DDBJ whole genome shotgun (WGS) entry which is preliminary data.</text>
</comment>
<evidence type="ECO:0008006" key="3">
    <source>
        <dbReference type="Google" id="ProtNLM"/>
    </source>
</evidence>
<reference evidence="1 2" key="1">
    <citation type="submission" date="2020-08" db="EMBL/GenBank/DDBJ databases">
        <title>Genomic Encyclopedia of Type Strains, Phase IV (KMG-V): Genome sequencing to study the core and pangenomes of soil and plant-associated prokaryotes.</title>
        <authorList>
            <person name="Whitman W."/>
        </authorList>
    </citation>
    <scope>NUCLEOTIDE SEQUENCE [LARGE SCALE GENOMIC DNA]</scope>
    <source>
        <strain evidence="1 2">JPY162</strain>
    </source>
</reference>
<dbReference type="InterPro" id="IPR002816">
    <property type="entry name" value="TraB/PrgY/GumN_fam"/>
</dbReference>
<dbReference type="PANTHER" id="PTHR40590">
    <property type="entry name" value="CYTOPLASMIC PROTEIN-RELATED"/>
    <property type="match status" value="1"/>
</dbReference>
<proteinExistence type="predicted"/>
<evidence type="ECO:0000313" key="1">
    <source>
        <dbReference type="EMBL" id="MBB5400673.1"/>
    </source>
</evidence>
<dbReference type="Proteomes" id="UP000592820">
    <property type="component" value="Unassembled WGS sequence"/>
</dbReference>
<protein>
    <recommendedName>
        <fullName evidence="3">TraB/GumN family protein</fullName>
    </recommendedName>
</protein>
<organism evidence="1 2">
    <name type="scientific">Paraburkholderia youngii</name>
    <dbReference type="NCBI Taxonomy" id="2782701"/>
    <lineage>
        <taxon>Bacteria</taxon>
        <taxon>Pseudomonadati</taxon>
        <taxon>Pseudomonadota</taxon>
        <taxon>Betaproteobacteria</taxon>
        <taxon>Burkholderiales</taxon>
        <taxon>Burkholderiaceae</taxon>
        <taxon>Paraburkholderia</taxon>
    </lineage>
</organism>
<gene>
    <name evidence="1" type="ORF">HDG41_002722</name>
</gene>
<dbReference type="Pfam" id="PF01963">
    <property type="entry name" value="TraB_PrgY_gumN"/>
    <property type="match status" value="1"/>
</dbReference>
<accession>A0A7W8L5P2</accession>
<sequence>MPDGVAARRLARRLCEGGGIAAFVRRRGARAPVGAAPCGAFAGSFVSEFFRTFFCAVVDALARAFCSVVLHASLSAFLRVGCALSVGAAVPGIADAAGAAANTPAPAAQAARPAVNVPATPPPSIAPPPVPGTTASGPVRQQPARMPFYVATRGNITIYVLGTLHVGDPADYPAAQPFRAPILAALAASPTLALELSPDELLVSQDDVSKYGVCKHDCLPGLLPEPLWHKLALRLRGNPAALDAIKKMRPWLASLVVETYDSLSAGLQTEYGTEAQLQNVYLKTRGKIVGLETLAQQMRSFTGLSAAQQREMLAQDLVQTPAQNVQDVRTLHRLWQVGDADAIAAWQAAKSEKLARDPRISDSIDNRIVDERNRRFVAKMLQLAAPNKPLFVAIGALHLGGPKGVLQLLRQHGFVVEAG</sequence>
<dbReference type="RefSeq" id="WP_184226262.1">
    <property type="nucleotide sequence ID" value="NZ_JACHDE010000003.1"/>
</dbReference>
<dbReference type="CDD" id="cd14789">
    <property type="entry name" value="Tiki"/>
    <property type="match status" value="1"/>
</dbReference>
<dbReference type="AlphaFoldDB" id="A0A7W8L5P2"/>
<evidence type="ECO:0000313" key="2">
    <source>
        <dbReference type="Proteomes" id="UP000592820"/>
    </source>
</evidence>
<dbReference type="PANTHER" id="PTHR40590:SF1">
    <property type="entry name" value="CYTOPLASMIC PROTEIN"/>
    <property type="match status" value="1"/>
</dbReference>
<name>A0A7W8L5P2_9BURK</name>
<dbReference type="InterPro" id="IPR047111">
    <property type="entry name" value="YbaP-like"/>
</dbReference>